<feature type="non-terminal residue" evidence="1">
    <location>
        <position position="1"/>
    </location>
</feature>
<comment type="caution">
    <text evidence="1">The sequence shown here is derived from an EMBL/GenBank/DDBJ whole genome shotgun (WGS) entry which is preliminary data.</text>
</comment>
<reference evidence="1" key="1">
    <citation type="submission" date="2021-06" db="EMBL/GenBank/DDBJ databases">
        <authorList>
            <person name="Kallberg Y."/>
            <person name="Tangrot J."/>
            <person name="Rosling A."/>
        </authorList>
    </citation>
    <scope>NUCLEOTIDE SEQUENCE</scope>
    <source>
        <strain evidence="1">AU212A</strain>
    </source>
</reference>
<protein>
    <submittedName>
        <fullName evidence="1">10105_t:CDS:1</fullName>
    </submittedName>
</protein>
<sequence>CVFNYRNAVQINTKKALGHTGWGFQIGGTNYYIYGSDDGPDKNNVKNWHQYNNTRANMMNWFKNQHYNYYVCEKVPNSAVTAALKMISTVKNKPYNIPQSYSLSDTIKILTAYNAPGIPPFTDLPSSYIPSDWFDNLPYDGNSKYGGSWSNFKDCC</sequence>
<name>A0ACA9P9E4_9GLOM</name>
<organism evidence="1 2">
    <name type="scientific">Scutellospora calospora</name>
    <dbReference type="NCBI Taxonomy" id="85575"/>
    <lineage>
        <taxon>Eukaryota</taxon>
        <taxon>Fungi</taxon>
        <taxon>Fungi incertae sedis</taxon>
        <taxon>Mucoromycota</taxon>
        <taxon>Glomeromycotina</taxon>
        <taxon>Glomeromycetes</taxon>
        <taxon>Diversisporales</taxon>
        <taxon>Gigasporaceae</taxon>
        <taxon>Scutellospora</taxon>
    </lineage>
</organism>
<dbReference type="EMBL" id="CAJVPM010038114">
    <property type="protein sequence ID" value="CAG8697288.1"/>
    <property type="molecule type" value="Genomic_DNA"/>
</dbReference>
<accession>A0ACA9P9E4</accession>
<keyword evidence="2" id="KW-1185">Reference proteome</keyword>
<proteinExistence type="predicted"/>
<evidence type="ECO:0000313" key="1">
    <source>
        <dbReference type="EMBL" id="CAG8697288.1"/>
    </source>
</evidence>
<gene>
    <name evidence="1" type="ORF">SCALOS_LOCUS10365</name>
</gene>
<evidence type="ECO:0000313" key="2">
    <source>
        <dbReference type="Proteomes" id="UP000789860"/>
    </source>
</evidence>
<dbReference type="Proteomes" id="UP000789860">
    <property type="component" value="Unassembled WGS sequence"/>
</dbReference>